<proteinExistence type="predicted"/>
<evidence type="ECO:0000313" key="7">
    <source>
        <dbReference type="Proteomes" id="UP000773850"/>
    </source>
</evidence>
<dbReference type="GO" id="GO:0004222">
    <property type="term" value="F:metalloendopeptidase activity"/>
    <property type="evidence" value="ECO:0007669"/>
    <property type="project" value="TreeGrafter"/>
</dbReference>
<evidence type="ECO:0000313" key="4">
    <source>
        <dbReference type="EMBL" id="KAF6510195.1"/>
    </source>
</evidence>
<dbReference type="InterPro" id="IPR050570">
    <property type="entry name" value="Cell_wall_metabolism_enzyme"/>
</dbReference>
<feature type="compositionally biased region" description="Basic and acidic residues" evidence="1">
    <location>
        <begin position="20"/>
        <end position="33"/>
    </location>
</feature>
<reference evidence="5 6" key="2">
    <citation type="submission" date="2018-10" db="EMBL/GenBank/DDBJ databases">
        <title>Geobacillus stearothermophilus in processing lines of powdered infant formula.</title>
        <authorList>
            <person name="Rhee M.S."/>
            <person name="Choi I.-G."/>
            <person name="Cho T.J."/>
            <person name="Park B."/>
        </authorList>
    </citation>
    <scope>NUCLEOTIDE SEQUENCE [LARGE SCALE GENOMIC DNA]</scope>
    <source>
        <strain evidence="5 6">FHS-PPGT130</strain>
    </source>
</reference>
<evidence type="ECO:0000259" key="3">
    <source>
        <dbReference type="Pfam" id="PF01551"/>
    </source>
</evidence>
<dbReference type="SUPFAM" id="SSF51261">
    <property type="entry name" value="Duplicated hybrid motif"/>
    <property type="match status" value="1"/>
</dbReference>
<dbReference type="AlphaFoldDB" id="A0A0K9HRR0"/>
<organism evidence="5 6">
    <name type="scientific">Geobacillus stearothermophilus</name>
    <name type="common">Bacillus stearothermophilus</name>
    <dbReference type="NCBI Taxonomy" id="1422"/>
    <lineage>
        <taxon>Bacteria</taxon>
        <taxon>Bacillati</taxon>
        <taxon>Bacillota</taxon>
        <taxon>Bacilli</taxon>
        <taxon>Bacillales</taxon>
        <taxon>Anoxybacillaceae</taxon>
        <taxon>Geobacillus</taxon>
    </lineage>
</organism>
<evidence type="ECO:0000256" key="1">
    <source>
        <dbReference type="SAM" id="MobiDB-lite"/>
    </source>
</evidence>
<dbReference type="Gene3D" id="2.70.70.10">
    <property type="entry name" value="Glucose Permease (Domain IIA)"/>
    <property type="match status" value="1"/>
</dbReference>
<dbReference type="InterPro" id="IPR011055">
    <property type="entry name" value="Dup_hybrid_motif"/>
</dbReference>
<evidence type="ECO:0000256" key="2">
    <source>
        <dbReference type="SAM" id="Phobius"/>
    </source>
</evidence>
<feature type="domain" description="M23ase beta-sheet core" evidence="3">
    <location>
        <begin position="155"/>
        <end position="248"/>
    </location>
</feature>
<protein>
    <submittedName>
        <fullName evidence="5">M23 family metallopeptidase</fullName>
    </submittedName>
    <submittedName>
        <fullName evidence="4">Stage IV sporulation protein FA (SpoIVFA)</fullName>
    </submittedName>
</protein>
<dbReference type="Proteomes" id="UP000266922">
    <property type="component" value="Unassembled WGS sequence"/>
</dbReference>
<dbReference type="InterPro" id="IPR016047">
    <property type="entry name" value="M23ase_b-sheet_dom"/>
</dbReference>
<feature type="region of interest" description="Disordered" evidence="1">
    <location>
        <begin position="1"/>
        <end position="33"/>
    </location>
</feature>
<sequence>MDRRVREMKKRIEKRRRERQYKGQDPKESRWSAADEERYGLPVVTYDRYSFESGPHPLFRKEWFLFQTLIAACLVLVTAILFKHPSASLEPARQFVARTMETEFQFAAVSAWYEQTFGEPLAFFAPKKEEKVKTASSYAVPASGRILESFEKNGEGVTIETENGAKVEAMKEGIVTFAGMKENLGKTVVIQHADGSETWYGHLGTISVKLYDFVEMGKEIGTVQASETDNQKGLFYFAIKQGDKFIDPIQVISFE</sequence>
<name>A0A0K9HRR0_GEOSE</name>
<comment type="caution">
    <text evidence="5">The sequence shown here is derived from an EMBL/GenBank/DDBJ whole genome shotgun (WGS) entry which is preliminary data.</text>
</comment>
<dbReference type="PANTHER" id="PTHR21666">
    <property type="entry name" value="PEPTIDASE-RELATED"/>
    <property type="match status" value="1"/>
</dbReference>
<dbReference type="PANTHER" id="PTHR21666:SF274">
    <property type="entry name" value="STAGE IV SPORULATION PROTEIN FA"/>
    <property type="match status" value="1"/>
</dbReference>
<keyword evidence="7" id="KW-1185">Reference proteome</keyword>
<dbReference type="Proteomes" id="UP000773850">
    <property type="component" value="Unassembled WGS sequence"/>
</dbReference>
<reference evidence="4 7" key="1">
    <citation type="submission" date="2016-03" db="EMBL/GenBank/DDBJ databases">
        <title>Spore heat resistance.</title>
        <authorList>
            <person name="Boekhorst J."/>
            <person name="Berendsen E.M."/>
            <person name="Wells-Bennik M.H."/>
            <person name="Kuipers O.P."/>
        </authorList>
    </citation>
    <scope>NUCLEOTIDE SEQUENCE [LARGE SCALE GENOMIC DNA]</scope>
    <source>
        <strain evidence="4 7">GS8</strain>
    </source>
</reference>
<accession>A0A0K9HRR0</accession>
<evidence type="ECO:0000313" key="6">
    <source>
        <dbReference type="Proteomes" id="UP000266922"/>
    </source>
</evidence>
<keyword evidence="2" id="KW-0812">Transmembrane</keyword>
<dbReference type="OrthoDB" id="2986589at2"/>
<keyword evidence="2" id="KW-1133">Transmembrane helix</keyword>
<dbReference type="Pfam" id="PF01551">
    <property type="entry name" value="Peptidase_M23"/>
    <property type="match status" value="1"/>
</dbReference>
<feature type="compositionally biased region" description="Basic residues" evidence="1">
    <location>
        <begin position="1"/>
        <end position="19"/>
    </location>
</feature>
<dbReference type="RefSeq" id="WP_049624754.1">
    <property type="nucleotide sequence ID" value="NZ_LDNS01000066.1"/>
</dbReference>
<dbReference type="EMBL" id="RCTJ01000003">
    <property type="protein sequence ID" value="RLQ15031.1"/>
    <property type="molecule type" value="Genomic_DNA"/>
</dbReference>
<feature type="transmembrane region" description="Helical" evidence="2">
    <location>
        <begin position="63"/>
        <end position="82"/>
    </location>
</feature>
<evidence type="ECO:0000313" key="5">
    <source>
        <dbReference type="EMBL" id="RLQ15031.1"/>
    </source>
</evidence>
<dbReference type="EMBL" id="LUCS01000028">
    <property type="protein sequence ID" value="KAF6510195.1"/>
    <property type="molecule type" value="Genomic_DNA"/>
</dbReference>
<keyword evidence="2" id="KW-0472">Membrane</keyword>
<dbReference type="CDD" id="cd12797">
    <property type="entry name" value="M23_peptidase"/>
    <property type="match status" value="1"/>
</dbReference>
<gene>
    <name evidence="5" type="ORF">D9548_02195</name>
    <name evidence="4" type="ORF">GS8_2352</name>
</gene>